<evidence type="ECO:0000259" key="2">
    <source>
        <dbReference type="Pfam" id="PF20700"/>
    </source>
</evidence>
<dbReference type="Pfam" id="PF20700">
    <property type="entry name" value="Mutator"/>
    <property type="match status" value="1"/>
</dbReference>
<dbReference type="PANTHER" id="PTHR14843:SF2">
    <property type="entry name" value="DEUBIQUITINATING PROTEIN VCPIP1"/>
    <property type="match status" value="1"/>
</dbReference>
<dbReference type="Gene3D" id="3.10.20.90">
    <property type="entry name" value="Phosphatidylinositol 3-kinase Catalytic Subunit, Chain A, domain 1"/>
    <property type="match status" value="1"/>
</dbReference>
<dbReference type="Proteomes" id="UP000821837">
    <property type="component" value="Unassembled WGS sequence"/>
</dbReference>
<reference evidence="3" key="2">
    <citation type="submission" date="2021-09" db="EMBL/GenBank/DDBJ databases">
        <authorList>
            <person name="Jia N."/>
            <person name="Wang J."/>
            <person name="Shi W."/>
            <person name="Du L."/>
            <person name="Sun Y."/>
            <person name="Zhan W."/>
            <person name="Jiang J."/>
            <person name="Wang Q."/>
            <person name="Zhang B."/>
            <person name="Ji P."/>
            <person name="Sakyi L.B."/>
            <person name="Cui X."/>
            <person name="Yuan T."/>
            <person name="Jiang B."/>
            <person name="Yang W."/>
            <person name="Lam T.T.-Y."/>
            <person name="Chang Q."/>
            <person name="Ding S."/>
            <person name="Wang X."/>
            <person name="Zhu J."/>
            <person name="Ruan X."/>
            <person name="Zhao L."/>
            <person name="Wei J."/>
            <person name="Que T."/>
            <person name="Du C."/>
            <person name="Cheng J."/>
            <person name="Dai P."/>
            <person name="Han X."/>
            <person name="Huang E."/>
            <person name="Gao Y."/>
            <person name="Liu J."/>
            <person name="Shao H."/>
            <person name="Ye R."/>
            <person name="Li L."/>
            <person name="Wei W."/>
            <person name="Wang X."/>
            <person name="Wang C."/>
            <person name="Huo Q."/>
            <person name="Li W."/>
            <person name="Guo W."/>
            <person name="Chen H."/>
            <person name="Chen S."/>
            <person name="Zhou L."/>
            <person name="Zhou L."/>
            <person name="Ni X."/>
            <person name="Tian J."/>
            <person name="Zhou Y."/>
            <person name="Sheng Y."/>
            <person name="Liu T."/>
            <person name="Pan Y."/>
            <person name="Xia L."/>
            <person name="Li J."/>
            <person name="Zhao F."/>
            <person name="Cao W."/>
        </authorList>
    </citation>
    <scope>NUCLEOTIDE SEQUENCE</scope>
    <source>
        <strain evidence="3">Rsan-2018</strain>
        <tissue evidence="3">Larvae</tissue>
    </source>
</reference>
<dbReference type="GO" id="GO:0016320">
    <property type="term" value="P:endoplasmic reticulum membrane fusion"/>
    <property type="evidence" value="ECO:0007669"/>
    <property type="project" value="TreeGrafter"/>
</dbReference>
<dbReference type="GO" id="GO:0071108">
    <property type="term" value="P:protein K48-linked deubiquitination"/>
    <property type="evidence" value="ECO:0007669"/>
    <property type="project" value="TreeGrafter"/>
</dbReference>
<keyword evidence="4" id="KW-1185">Reference proteome</keyword>
<feature type="region of interest" description="Disordered" evidence="1">
    <location>
        <begin position="322"/>
        <end position="357"/>
    </location>
</feature>
<dbReference type="GO" id="GO:0004843">
    <property type="term" value="F:cysteine-type deubiquitinase activity"/>
    <property type="evidence" value="ECO:0007669"/>
    <property type="project" value="InterPro"/>
</dbReference>
<dbReference type="InterPro" id="IPR049012">
    <property type="entry name" value="Mutator_transp_dom"/>
</dbReference>
<dbReference type="PANTHER" id="PTHR14843">
    <property type="entry name" value="DEUBIQUITINATING PROTEIN VCIP135"/>
    <property type="match status" value="1"/>
</dbReference>
<feature type="domain" description="Mutator-like transposase" evidence="2">
    <location>
        <begin position="1"/>
        <end position="82"/>
    </location>
</feature>
<dbReference type="AlphaFoldDB" id="A0A9D4PBH4"/>
<comment type="caution">
    <text evidence="3">The sequence shown here is derived from an EMBL/GenBank/DDBJ whole genome shotgun (WGS) entry which is preliminary data.</text>
</comment>
<dbReference type="GO" id="GO:0090168">
    <property type="term" value="P:Golgi reassembly"/>
    <property type="evidence" value="ECO:0007669"/>
    <property type="project" value="TreeGrafter"/>
</dbReference>
<sequence>MGAALRNLVDKKKAQGESLGGRGKLTQEKIKKIANYYGYALRSNINDVPAMKRAVEATLLHMTSTDDAPKHSKCPEGASSWCKYNRALANGESPPSHKNALPACVGAALEPVFARLSDESLLARCCEGKTQNASESLHSVIWTQTSKNGNASLESVKRAAAEAVAIYNQGRRATNEITVSLEWNDKVVKDTVFWFQHESDASLNSNVYTVASEVVNKHFPAVVSSVYNLAGVFGSERLLQQVVDQILEQTRLPEDSMEEDRTEGSDGEAGGVGRCRSPHGPLTTASSSSATASKFIIKGYKTLHKEELGVSETERRLLERIQGHATTSRRKHGSPERDRQSTVSGTPATSPISVVSNTSLTTAQPTLVERPNFVRVVTSDGRQGQLRPSALGITLTELRAWVTAEFGIPVERQLLKSGIPPRVLAEPPDGGALSLSHGDRVIVEVVGTDPSASGVAQGGLLNAASMSDATLEGDLVRHLQASSPARVHGETLDGCGPAALTKQASTVIHKTGCECEVPSSDYFVLFSGNPRTMVFFGPYQPYPNTQTCSRVVGTARAFSRRENACMRHGTDYFLHQRRARASRANFSPRCPSSSASALQPWLILEV</sequence>
<evidence type="ECO:0000313" key="3">
    <source>
        <dbReference type="EMBL" id="KAH7935006.1"/>
    </source>
</evidence>
<dbReference type="VEuPathDB" id="VectorBase:RSAN_032516"/>
<dbReference type="InterPro" id="IPR039087">
    <property type="entry name" value="VCPIP1"/>
</dbReference>
<dbReference type="EMBL" id="JABSTV010001255">
    <property type="protein sequence ID" value="KAH7935006.1"/>
    <property type="molecule type" value="Genomic_DNA"/>
</dbReference>
<feature type="region of interest" description="Disordered" evidence="1">
    <location>
        <begin position="250"/>
        <end position="288"/>
    </location>
</feature>
<feature type="compositionally biased region" description="Polar residues" evidence="1">
    <location>
        <begin position="341"/>
        <end position="357"/>
    </location>
</feature>
<evidence type="ECO:0000256" key="1">
    <source>
        <dbReference type="SAM" id="MobiDB-lite"/>
    </source>
</evidence>
<dbReference type="GO" id="GO:0016567">
    <property type="term" value="P:protein ubiquitination"/>
    <property type="evidence" value="ECO:0007669"/>
    <property type="project" value="InterPro"/>
</dbReference>
<proteinExistence type="predicted"/>
<organism evidence="3 4">
    <name type="scientific">Rhipicephalus sanguineus</name>
    <name type="common">Brown dog tick</name>
    <name type="synonym">Ixodes sanguineus</name>
    <dbReference type="NCBI Taxonomy" id="34632"/>
    <lineage>
        <taxon>Eukaryota</taxon>
        <taxon>Metazoa</taxon>
        <taxon>Ecdysozoa</taxon>
        <taxon>Arthropoda</taxon>
        <taxon>Chelicerata</taxon>
        <taxon>Arachnida</taxon>
        <taxon>Acari</taxon>
        <taxon>Parasitiformes</taxon>
        <taxon>Ixodida</taxon>
        <taxon>Ixodoidea</taxon>
        <taxon>Ixodidae</taxon>
        <taxon>Rhipicephalinae</taxon>
        <taxon>Rhipicephalus</taxon>
        <taxon>Rhipicephalus</taxon>
    </lineage>
</organism>
<dbReference type="GO" id="GO:0035871">
    <property type="term" value="P:protein K11-linked deubiquitination"/>
    <property type="evidence" value="ECO:0007669"/>
    <property type="project" value="TreeGrafter"/>
</dbReference>
<evidence type="ECO:0000313" key="4">
    <source>
        <dbReference type="Proteomes" id="UP000821837"/>
    </source>
</evidence>
<reference evidence="3" key="1">
    <citation type="journal article" date="2020" name="Cell">
        <title>Large-Scale Comparative Analyses of Tick Genomes Elucidate Their Genetic Diversity and Vector Capacities.</title>
        <authorList>
            <consortium name="Tick Genome and Microbiome Consortium (TIGMIC)"/>
            <person name="Jia N."/>
            <person name="Wang J."/>
            <person name="Shi W."/>
            <person name="Du L."/>
            <person name="Sun Y."/>
            <person name="Zhan W."/>
            <person name="Jiang J.F."/>
            <person name="Wang Q."/>
            <person name="Zhang B."/>
            <person name="Ji P."/>
            <person name="Bell-Sakyi L."/>
            <person name="Cui X.M."/>
            <person name="Yuan T.T."/>
            <person name="Jiang B.G."/>
            <person name="Yang W.F."/>
            <person name="Lam T.T."/>
            <person name="Chang Q.C."/>
            <person name="Ding S.J."/>
            <person name="Wang X.J."/>
            <person name="Zhu J.G."/>
            <person name="Ruan X.D."/>
            <person name="Zhao L."/>
            <person name="Wei J.T."/>
            <person name="Ye R.Z."/>
            <person name="Que T.C."/>
            <person name="Du C.H."/>
            <person name="Zhou Y.H."/>
            <person name="Cheng J.X."/>
            <person name="Dai P.F."/>
            <person name="Guo W.B."/>
            <person name="Han X.H."/>
            <person name="Huang E.J."/>
            <person name="Li L.F."/>
            <person name="Wei W."/>
            <person name="Gao Y.C."/>
            <person name="Liu J.Z."/>
            <person name="Shao H.Z."/>
            <person name="Wang X."/>
            <person name="Wang C.C."/>
            <person name="Yang T.C."/>
            <person name="Huo Q.B."/>
            <person name="Li W."/>
            <person name="Chen H.Y."/>
            <person name="Chen S.E."/>
            <person name="Zhou L.G."/>
            <person name="Ni X.B."/>
            <person name="Tian J.H."/>
            <person name="Sheng Y."/>
            <person name="Liu T."/>
            <person name="Pan Y.S."/>
            <person name="Xia L.Y."/>
            <person name="Li J."/>
            <person name="Zhao F."/>
            <person name="Cao W.C."/>
        </authorList>
    </citation>
    <scope>NUCLEOTIDE SEQUENCE</scope>
    <source>
        <strain evidence="3">Rsan-2018</strain>
    </source>
</reference>
<gene>
    <name evidence="3" type="ORF">HPB52_002651</name>
</gene>
<protein>
    <recommendedName>
        <fullName evidence="2">Mutator-like transposase domain-containing protein</fullName>
    </recommendedName>
</protein>
<name>A0A9D4PBH4_RHISA</name>
<accession>A0A9D4PBH4</accession>